<dbReference type="PANTHER" id="PTHR10751">
    <property type="entry name" value="GUANYLATE BINDING PROTEIN"/>
    <property type="match status" value="1"/>
</dbReference>
<name>A0A0D2VPL3_CAPO3</name>
<dbReference type="SUPFAM" id="SSF52540">
    <property type="entry name" value="P-loop containing nucleoside triphosphate hydrolases"/>
    <property type="match status" value="1"/>
</dbReference>
<dbReference type="Pfam" id="PF02263">
    <property type="entry name" value="GBP"/>
    <property type="match status" value="1"/>
</dbReference>
<keyword evidence="3" id="KW-0472">Membrane</keyword>
<keyword evidence="7" id="KW-1185">Reference proteome</keyword>
<gene>
    <name evidence="6" type="ORF">CAOG_003419</name>
</gene>
<proteinExistence type="predicted"/>
<dbReference type="GO" id="GO:0003924">
    <property type="term" value="F:GTPase activity"/>
    <property type="evidence" value="ECO:0007669"/>
    <property type="project" value="InterPro"/>
</dbReference>
<accession>A0A0D2VPL3</accession>
<dbReference type="OrthoDB" id="2135133at2759"/>
<feature type="chain" id="PRO_5002266078" description="Guanylate-binding protein N-terminal domain-containing protein" evidence="4">
    <location>
        <begin position="41"/>
        <end position="934"/>
    </location>
</feature>
<dbReference type="InParanoid" id="A0A0D2VPL3"/>
<dbReference type="GO" id="GO:0005525">
    <property type="term" value="F:GTP binding"/>
    <property type="evidence" value="ECO:0007669"/>
    <property type="project" value="InterPro"/>
</dbReference>
<keyword evidence="3" id="KW-0812">Transmembrane</keyword>
<evidence type="ECO:0000256" key="4">
    <source>
        <dbReference type="SAM" id="SignalP"/>
    </source>
</evidence>
<keyword evidence="3" id="KW-1133">Transmembrane helix</keyword>
<feature type="compositionally biased region" description="Low complexity" evidence="2">
    <location>
        <begin position="299"/>
        <end position="314"/>
    </location>
</feature>
<feature type="transmembrane region" description="Helical" evidence="3">
    <location>
        <begin position="912"/>
        <end position="931"/>
    </location>
</feature>
<feature type="domain" description="Guanylate-binding protein N-terminal" evidence="5">
    <location>
        <begin position="84"/>
        <end position="372"/>
    </location>
</feature>
<dbReference type="AlphaFoldDB" id="A0A0D2VPL3"/>
<dbReference type="InterPro" id="IPR027417">
    <property type="entry name" value="P-loop_NTPase"/>
</dbReference>
<reference evidence="7" key="1">
    <citation type="submission" date="2011-02" db="EMBL/GenBank/DDBJ databases">
        <title>The Genome Sequence of Capsaspora owczarzaki ATCC 30864.</title>
        <authorList>
            <person name="Russ C."/>
            <person name="Cuomo C."/>
            <person name="Burger G."/>
            <person name="Gray M.W."/>
            <person name="Holland P.W.H."/>
            <person name="King N."/>
            <person name="Lang F.B.F."/>
            <person name="Roger A.J."/>
            <person name="Ruiz-Trillo I."/>
            <person name="Young S.K."/>
            <person name="Zeng Q."/>
            <person name="Gargeya S."/>
            <person name="Alvarado L."/>
            <person name="Berlin A."/>
            <person name="Chapman S.B."/>
            <person name="Chen Z."/>
            <person name="Freedman E."/>
            <person name="Gellesch M."/>
            <person name="Goldberg J."/>
            <person name="Griggs A."/>
            <person name="Gujja S."/>
            <person name="Heilman E."/>
            <person name="Heiman D."/>
            <person name="Howarth C."/>
            <person name="Mehta T."/>
            <person name="Neiman D."/>
            <person name="Pearson M."/>
            <person name="Roberts A."/>
            <person name="Saif S."/>
            <person name="Shea T."/>
            <person name="Shenoy N."/>
            <person name="Sisk P."/>
            <person name="Stolte C."/>
            <person name="Sykes S."/>
            <person name="White J."/>
            <person name="Yandava C."/>
            <person name="Haas B."/>
            <person name="Nusbaum C."/>
            <person name="Birren B."/>
        </authorList>
    </citation>
    <scope>NUCLEOTIDE SEQUENCE</scope>
    <source>
        <strain evidence="7">ATCC 30864</strain>
    </source>
</reference>
<evidence type="ECO:0000313" key="7">
    <source>
        <dbReference type="Proteomes" id="UP000008743"/>
    </source>
</evidence>
<feature type="region of interest" description="Disordered" evidence="2">
    <location>
        <begin position="294"/>
        <end position="318"/>
    </location>
</feature>
<dbReference type="InterPro" id="IPR015894">
    <property type="entry name" value="Guanylate-bd_N"/>
</dbReference>
<evidence type="ECO:0000256" key="3">
    <source>
        <dbReference type="SAM" id="Phobius"/>
    </source>
</evidence>
<dbReference type="Proteomes" id="UP000008743">
    <property type="component" value="Unassembled WGS sequence"/>
</dbReference>
<dbReference type="EMBL" id="KE346363">
    <property type="protein sequence ID" value="KJE92442.1"/>
    <property type="molecule type" value="Genomic_DNA"/>
</dbReference>
<keyword evidence="4" id="KW-0732">Signal</keyword>
<feature type="signal peptide" evidence="4">
    <location>
        <begin position="1"/>
        <end position="40"/>
    </location>
</feature>
<evidence type="ECO:0000259" key="5">
    <source>
        <dbReference type="Pfam" id="PF02263"/>
    </source>
</evidence>
<sequence>MATTTTRTGKLRREQQRGGGLRALLVQLLATLIAATAAAAASATAADMAASSSGAGATSDSARCIWTSISRPMQLVRPDATHSKLEIVEDTIEQLRSLTGPIAVISTVGPFHSAEFSDSLHQQDPASGFKVGPTTNPETMGIWISGFRSLSLRPGQKEMTVLFVDTEGFAGVDANPVYDSKIFAVATLMSSHLLFNNVKIIDQSAIDYVELLARRTQLFALKAQLDPAGAPEASTAAAQQHQHEQEEDVIEFDPELVKFPPLTWVVEDFAQQLVNNETPTEWLHRLVNASKSRKQLQPASATHAAGAGADAAAANKDRKAESSAEASLADVFPSLACHTLFLPAATRERLIDLSMVSENDLTEDYRQDRDALWADLRTKVIPKTHKGKQIGGIQLGALARVLVFAANHGSMVRIPSIWHMFLDQQRKIARSECTAFYRREMSTYLRRLDPETVRQIEASTSSAVDASSNPSTTAMTIKTGLQSLTRSLRESNLGAVSLAQKAQNQLDPLPFAVPTSYLKHLHSDVSVHSMELHHQLVGSSDAAQEMRSSLANELRNQEDQNNQRMDRSCKIGTDVLSQLAEEMFHAQELPVQPQALNELATHVRNTCFKIYDLQLGYLKDEETFTKYRESLAHTLSSIIEARHLRNTEEHRKTLTNAIKIAMEQVHKTQAEAKSRVCVQSATGNTGACASADQRPFTLGELHALEQECIKVAEQEFGPRSLDADQSLREEFYNILLQQIKVAARAFDEANSSKLELKYHAARMTTEGNLSSKLQTISLPAAEEEVEHMVKLHADAVLKNYEAELSLYRDRSDYAVQLKAVQARIVDMKQALLRKNVDQFAKLILGPMEVVRSAFESHSFWFASTFRNAVHKQAEAQLKLNPTSAAWKQELRTKVIDSYIDHHMHSTLGSIRLHQYLVGIVLVLGLVAAYLFSRR</sequence>
<dbReference type="eggNOG" id="KOG2037">
    <property type="taxonomic scope" value="Eukaryota"/>
</dbReference>
<evidence type="ECO:0000313" key="6">
    <source>
        <dbReference type="EMBL" id="KJE92442.1"/>
    </source>
</evidence>
<protein>
    <recommendedName>
        <fullName evidence="5">Guanylate-binding protein N-terminal domain-containing protein</fullName>
    </recommendedName>
</protein>
<organism evidence="6 7">
    <name type="scientific">Capsaspora owczarzaki (strain ATCC 30864)</name>
    <dbReference type="NCBI Taxonomy" id="595528"/>
    <lineage>
        <taxon>Eukaryota</taxon>
        <taxon>Filasterea</taxon>
        <taxon>Capsaspora</taxon>
    </lineage>
</organism>
<feature type="coiled-coil region" evidence="1">
    <location>
        <begin position="644"/>
        <end position="671"/>
    </location>
</feature>
<evidence type="ECO:0000256" key="2">
    <source>
        <dbReference type="SAM" id="MobiDB-lite"/>
    </source>
</evidence>
<dbReference type="PhylomeDB" id="A0A0D2VPL3"/>
<keyword evidence="1" id="KW-0175">Coiled coil</keyword>
<evidence type="ECO:0000256" key="1">
    <source>
        <dbReference type="SAM" id="Coils"/>
    </source>
</evidence>
<dbReference type="Gene3D" id="3.40.50.300">
    <property type="entry name" value="P-loop containing nucleotide triphosphate hydrolases"/>
    <property type="match status" value="1"/>
</dbReference>